<dbReference type="RefSeq" id="WP_289455193.1">
    <property type="nucleotide sequence ID" value="NZ_JAUCGQ010000001.1"/>
</dbReference>
<sequence>MPTSFGPVELYALEFPDDRIPDPVKAELLKLVESEQVRIIDLVVVRRPLDGSVEVVEIEQVADQLELVGIGLAAPGIAGQEDIDAISADLPPGSSALVLVIENVWLRGIVGAIRDADGIVLAAERIPAEVVNALAEIDEPGDLAPLTD</sequence>
<comment type="caution">
    <text evidence="1">The sequence shown here is derived from an EMBL/GenBank/DDBJ whole genome shotgun (WGS) entry which is preliminary data.</text>
</comment>
<name>A0ABT7SGS2_9CELL</name>
<accession>A0ABT7SGS2</accession>
<reference evidence="1 2" key="1">
    <citation type="submission" date="2023-06" db="EMBL/GenBank/DDBJ databases">
        <title>Cellulomonas sp. MW4 Whole genome sequence.</title>
        <authorList>
            <person name="Park S."/>
        </authorList>
    </citation>
    <scope>NUCLEOTIDE SEQUENCE [LARGE SCALE GENOMIC DNA]</scope>
    <source>
        <strain evidence="1 2">MW4</strain>
    </source>
</reference>
<gene>
    <name evidence="1" type="ORF">QRT04_10605</name>
</gene>
<dbReference type="EMBL" id="JAUCGQ010000001">
    <property type="protein sequence ID" value="MDM7855380.1"/>
    <property type="molecule type" value="Genomic_DNA"/>
</dbReference>
<keyword evidence="2" id="KW-1185">Reference proteome</keyword>
<dbReference type="Pfam" id="PF19850">
    <property type="entry name" value="DUF6325"/>
    <property type="match status" value="1"/>
</dbReference>
<dbReference type="InterPro" id="IPR046288">
    <property type="entry name" value="DUF6325"/>
</dbReference>
<dbReference type="Proteomes" id="UP001529338">
    <property type="component" value="Unassembled WGS sequence"/>
</dbReference>
<protein>
    <submittedName>
        <fullName evidence="1">DUF6325 family protein</fullName>
    </submittedName>
</protein>
<evidence type="ECO:0000313" key="2">
    <source>
        <dbReference type="Proteomes" id="UP001529338"/>
    </source>
</evidence>
<organism evidence="1 2">
    <name type="scientific">Cellulomonas alba</name>
    <dbReference type="NCBI Taxonomy" id="3053467"/>
    <lineage>
        <taxon>Bacteria</taxon>
        <taxon>Bacillati</taxon>
        <taxon>Actinomycetota</taxon>
        <taxon>Actinomycetes</taxon>
        <taxon>Micrococcales</taxon>
        <taxon>Cellulomonadaceae</taxon>
        <taxon>Cellulomonas</taxon>
    </lineage>
</organism>
<evidence type="ECO:0000313" key="1">
    <source>
        <dbReference type="EMBL" id="MDM7855380.1"/>
    </source>
</evidence>
<proteinExistence type="predicted"/>